<feature type="compositionally biased region" description="Basic and acidic residues" evidence="1">
    <location>
        <begin position="185"/>
        <end position="202"/>
    </location>
</feature>
<protein>
    <submittedName>
        <fullName evidence="2">Serine/threonine-protein kinase WNK1</fullName>
    </submittedName>
</protein>
<dbReference type="AlphaFoldDB" id="A0AA47M809"/>
<reference evidence="2" key="1">
    <citation type="journal article" date="2023" name="Front. Mar. Sci.">
        <title>A new Merluccius polli reference genome to investigate the effects of global change in West African waters.</title>
        <authorList>
            <person name="Mateo J.L."/>
            <person name="Blanco-Fernandez C."/>
            <person name="Garcia-Vazquez E."/>
            <person name="Machado-Schiaffino G."/>
        </authorList>
    </citation>
    <scope>NUCLEOTIDE SEQUENCE</scope>
    <source>
        <strain evidence="2">C29</strain>
        <tissue evidence="2">Fin</tissue>
    </source>
</reference>
<keyword evidence="2" id="KW-0808">Transferase</keyword>
<dbReference type="Gene3D" id="3.30.200.20">
    <property type="entry name" value="Phosphorylase Kinase, domain 1"/>
    <property type="match status" value="1"/>
</dbReference>
<dbReference type="GO" id="GO:0016301">
    <property type="term" value="F:kinase activity"/>
    <property type="evidence" value="ECO:0007669"/>
    <property type="project" value="UniProtKB-KW"/>
</dbReference>
<feature type="region of interest" description="Disordered" evidence="1">
    <location>
        <begin position="137"/>
        <end position="211"/>
    </location>
</feature>
<feature type="compositionally biased region" description="Low complexity" evidence="1">
    <location>
        <begin position="168"/>
        <end position="179"/>
    </location>
</feature>
<evidence type="ECO:0000313" key="2">
    <source>
        <dbReference type="EMBL" id="KAK0135357.1"/>
    </source>
</evidence>
<dbReference type="EMBL" id="JAOPHQ010005434">
    <property type="protein sequence ID" value="KAK0135357.1"/>
    <property type="molecule type" value="Genomic_DNA"/>
</dbReference>
<keyword evidence="2" id="KW-0418">Kinase</keyword>
<gene>
    <name evidence="2" type="primary">Wnk1_1</name>
    <name evidence="2" type="ORF">N1851_028792</name>
</gene>
<organism evidence="2 3">
    <name type="scientific">Merluccius polli</name>
    <name type="common">Benguela hake</name>
    <name type="synonym">Merluccius cadenati</name>
    <dbReference type="NCBI Taxonomy" id="89951"/>
    <lineage>
        <taxon>Eukaryota</taxon>
        <taxon>Metazoa</taxon>
        <taxon>Chordata</taxon>
        <taxon>Craniata</taxon>
        <taxon>Vertebrata</taxon>
        <taxon>Euteleostomi</taxon>
        <taxon>Actinopterygii</taxon>
        <taxon>Neopterygii</taxon>
        <taxon>Teleostei</taxon>
        <taxon>Neoteleostei</taxon>
        <taxon>Acanthomorphata</taxon>
        <taxon>Zeiogadaria</taxon>
        <taxon>Gadariae</taxon>
        <taxon>Gadiformes</taxon>
        <taxon>Gadoidei</taxon>
        <taxon>Merlucciidae</taxon>
        <taxon>Merluccius</taxon>
    </lineage>
</organism>
<dbReference type="InterPro" id="IPR050588">
    <property type="entry name" value="WNK_Ser-Thr_kinase"/>
</dbReference>
<proteinExistence type="predicted"/>
<keyword evidence="3" id="KW-1185">Reference proteome</keyword>
<evidence type="ECO:0000313" key="3">
    <source>
        <dbReference type="Proteomes" id="UP001174136"/>
    </source>
</evidence>
<dbReference type="FunFam" id="3.30.200.20:FF:000494">
    <property type="entry name" value="serine/threonine-protein kinase WNK2 isoform X2"/>
    <property type="match status" value="1"/>
</dbReference>
<dbReference type="PANTHER" id="PTHR13902">
    <property type="entry name" value="SERINE/THREONINE-PROTEIN KINASE WNK WITH NO LYSINE -RELATED"/>
    <property type="match status" value="1"/>
</dbReference>
<accession>A0AA47M809</accession>
<sequence length="315" mass="33254">MDRDSKTAEHRFFRRSVICDSNATALDLPSKASVILTSPPDCERTVCLFPPSPCGPGPGAEEAQEGRTAGAPCLQSAALEACPGAVAAQALSAQPSADSDASTTSVGVPASSIAADASTAVDGSEKEPIPTVLDVTEKKAAEKQQPSVTPPPGAPEGKREAANVGKLAEAAEVSSVSSPAEEDREQAKARAEQREAEKRVQDDIEEAETKAVGTSPEGRFLKFDIEIGRGSFKTVYRGLDTETTVEVAWCELQLSVYCARGDVQLHSVLLASAELLLSHAITGKRNNISSNWQLSSWIRDVVSFISIGIMMSSPW</sequence>
<name>A0AA47M809_MERPO</name>
<dbReference type="Proteomes" id="UP001174136">
    <property type="component" value="Unassembled WGS sequence"/>
</dbReference>
<evidence type="ECO:0000256" key="1">
    <source>
        <dbReference type="SAM" id="MobiDB-lite"/>
    </source>
</evidence>
<comment type="caution">
    <text evidence="2">The sequence shown here is derived from an EMBL/GenBank/DDBJ whole genome shotgun (WGS) entry which is preliminary data.</text>
</comment>